<dbReference type="InterPro" id="IPR047153">
    <property type="entry name" value="TRIM45/56/19-like"/>
</dbReference>
<feature type="domain" description="B box-type" evidence="12">
    <location>
        <begin position="128"/>
        <end position="174"/>
    </location>
</feature>
<keyword evidence="14" id="KW-1185">Reference proteome</keyword>
<dbReference type="Gene3D" id="3.30.160.60">
    <property type="entry name" value="Classic Zinc Finger"/>
    <property type="match status" value="1"/>
</dbReference>
<organism evidence="13 14">
    <name type="scientific">Scyliorhinus torazame</name>
    <name type="common">Cloudy catshark</name>
    <name type="synonym">Catulus torazame</name>
    <dbReference type="NCBI Taxonomy" id="75743"/>
    <lineage>
        <taxon>Eukaryota</taxon>
        <taxon>Metazoa</taxon>
        <taxon>Chordata</taxon>
        <taxon>Craniata</taxon>
        <taxon>Vertebrata</taxon>
        <taxon>Chondrichthyes</taxon>
        <taxon>Elasmobranchii</taxon>
        <taxon>Galeomorphii</taxon>
        <taxon>Galeoidea</taxon>
        <taxon>Carcharhiniformes</taxon>
        <taxon>Scyliorhinidae</taxon>
        <taxon>Scyliorhinus</taxon>
    </lineage>
</organism>
<dbReference type="GO" id="GO:0005654">
    <property type="term" value="C:nucleoplasm"/>
    <property type="evidence" value="ECO:0007669"/>
    <property type="project" value="TreeGrafter"/>
</dbReference>
<sequence>MACVHYPKMSESQEKTFAPCSTSSERPRSCRTQCLICKNVYTDPKILPCLHTFCLDCVRGLQQFSVPRTRGEGESGSGGSLDCTESAACILCPLCDYEVHVPAAGLRGLTSNHLILNDILLESLKRSDCRIVCDLCNDGDAERRCHICSTNLCDFCSKAHRRQKMTASHNTVALRDLQGGNERLVQPIICSAHPAEELRMFCETCDRLVCRDCCMVDHRGHNCDFIASVISKHGIFIRELLKQTQPHIGALQETLQKIAHARQLVQERLGMMTKEINNFTDGYIRALENHRNQLLKELEELRAQRENSLNLQQIQLEQILADMRTGVDFTEHLLTSGSHVEILLTKCVAVNRLKQLNKIGYSTHPGEDDGMQFQPQERAGQCDGFEVFGIIVTKAVDPSKCVLQGEGLHVARQDQSSEFVLICNDQSGKQMGRGGESIRVSIFNKKNKECSLKTKLQDNHDGTYCFTYTPLVSGSYVGCVCVKGQHVQGSPFTIAVTSKFRKHPGIFHCCTFCSSGGQKDVRCGCRGTMPGGYQGCGHGHKGHPGQRHWSCCGKLTENSECSGTLNGNTYQSLVRTVAL</sequence>
<evidence type="ECO:0000256" key="6">
    <source>
        <dbReference type="ARBA" id="ARBA00022771"/>
    </source>
</evidence>
<evidence type="ECO:0000256" key="5">
    <source>
        <dbReference type="ARBA" id="ARBA00022737"/>
    </source>
</evidence>
<keyword evidence="6 8" id="KW-0863">Zinc-finger</keyword>
<feature type="domain" description="RING-type" evidence="11">
    <location>
        <begin position="34"/>
        <end position="96"/>
    </location>
</feature>
<keyword evidence="4" id="KW-0479">Metal-binding</keyword>
<dbReference type="InterPro" id="IPR001298">
    <property type="entry name" value="Filamin/ABP280_rpt"/>
</dbReference>
<dbReference type="GO" id="GO:0061630">
    <property type="term" value="F:ubiquitin protein ligase activity"/>
    <property type="evidence" value="ECO:0007669"/>
    <property type="project" value="UniProtKB-EC"/>
</dbReference>
<dbReference type="SUPFAM" id="SSF57845">
    <property type="entry name" value="B-box zinc-binding domain"/>
    <property type="match status" value="1"/>
</dbReference>
<dbReference type="Pfam" id="PF00630">
    <property type="entry name" value="Filamin"/>
    <property type="match status" value="1"/>
</dbReference>
<dbReference type="PROSITE" id="PS50194">
    <property type="entry name" value="FILAMIN_REPEAT"/>
    <property type="match status" value="1"/>
</dbReference>
<dbReference type="Pfam" id="PF00643">
    <property type="entry name" value="zf-B_box"/>
    <property type="match status" value="1"/>
</dbReference>
<dbReference type="InterPro" id="IPR027370">
    <property type="entry name" value="Znf-RING_euk"/>
</dbReference>
<evidence type="ECO:0000313" key="14">
    <source>
        <dbReference type="Proteomes" id="UP000288216"/>
    </source>
</evidence>
<dbReference type="SMART" id="SM00184">
    <property type="entry name" value="RING"/>
    <property type="match status" value="1"/>
</dbReference>
<dbReference type="InterPro" id="IPR017907">
    <property type="entry name" value="Znf_RING_CS"/>
</dbReference>
<gene>
    <name evidence="13" type="ORF">scyTo_0009095</name>
</gene>
<evidence type="ECO:0000256" key="2">
    <source>
        <dbReference type="ARBA" id="ARBA00008518"/>
    </source>
</evidence>
<evidence type="ECO:0000256" key="10">
    <source>
        <dbReference type="SAM" id="Coils"/>
    </source>
</evidence>
<dbReference type="AlphaFoldDB" id="A0A401NGH9"/>
<comment type="caution">
    <text evidence="13">The sequence shown here is derived from an EMBL/GenBank/DDBJ whole genome shotgun (WGS) entry which is preliminary data.</text>
</comment>
<evidence type="ECO:0000256" key="7">
    <source>
        <dbReference type="ARBA" id="ARBA00022833"/>
    </source>
</evidence>
<keyword evidence="10" id="KW-0175">Coiled coil</keyword>
<evidence type="ECO:0000256" key="4">
    <source>
        <dbReference type="ARBA" id="ARBA00022723"/>
    </source>
</evidence>
<evidence type="ECO:0000256" key="3">
    <source>
        <dbReference type="ARBA" id="ARBA00012483"/>
    </source>
</evidence>
<evidence type="ECO:0000256" key="9">
    <source>
        <dbReference type="PROSITE-ProRule" id="PRU00087"/>
    </source>
</evidence>
<dbReference type="STRING" id="75743.A0A401NGH9"/>
<dbReference type="SUPFAM" id="SSF81296">
    <property type="entry name" value="E set domains"/>
    <property type="match status" value="1"/>
</dbReference>
<feature type="repeat" description="Filamin" evidence="9">
    <location>
        <begin position="393"/>
        <end position="496"/>
    </location>
</feature>
<dbReference type="InterPro" id="IPR001841">
    <property type="entry name" value="Znf_RING"/>
</dbReference>
<evidence type="ECO:0000259" key="11">
    <source>
        <dbReference type="PROSITE" id="PS50089"/>
    </source>
</evidence>
<dbReference type="SUPFAM" id="SSF57850">
    <property type="entry name" value="RING/U-box"/>
    <property type="match status" value="1"/>
</dbReference>
<dbReference type="Pfam" id="PF13445">
    <property type="entry name" value="zf-RING_UBOX"/>
    <property type="match status" value="1"/>
</dbReference>
<dbReference type="InterPro" id="IPR000315">
    <property type="entry name" value="Znf_B-box"/>
</dbReference>
<dbReference type="InterPro" id="IPR017868">
    <property type="entry name" value="Filamin/ABP280_repeat-like"/>
</dbReference>
<evidence type="ECO:0000313" key="13">
    <source>
        <dbReference type="EMBL" id="GCB60019.1"/>
    </source>
</evidence>
<dbReference type="PROSITE" id="PS50119">
    <property type="entry name" value="ZF_BBOX"/>
    <property type="match status" value="2"/>
</dbReference>
<dbReference type="SMART" id="SM00557">
    <property type="entry name" value="IG_FLMN"/>
    <property type="match status" value="1"/>
</dbReference>
<name>A0A401NGH9_SCYTO</name>
<dbReference type="Proteomes" id="UP000288216">
    <property type="component" value="Unassembled WGS sequence"/>
</dbReference>
<dbReference type="OrthoDB" id="264520at2759"/>
<evidence type="ECO:0000256" key="8">
    <source>
        <dbReference type="PROSITE-ProRule" id="PRU00024"/>
    </source>
</evidence>
<dbReference type="CDD" id="cd19809">
    <property type="entry name" value="Bbox1_TRIM45_C-X"/>
    <property type="match status" value="1"/>
</dbReference>
<keyword evidence="7" id="KW-0862">Zinc</keyword>
<feature type="coiled-coil region" evidence="10">
    <location>
        <begin position="284"/>
        <end position="315"/>
    </location>
</feature>
<accession>A0A401NGH9</accession>
<dbReference type="PROSITE" id="PS50089">
    <property type="entry name" value="ZF_RING_2"/>
    <property type="match status" value="1"/>
</dbReference>
<protein>
    <recommendedName>
        <fullName evidence="3">RING-type E3 ubiquitin transferase</fullName>
        <ecNumber evidence="3">2.3.2.27</ecNumber>
    </recommendedName>
</protein>
<dbReference type="PANTHER" id="PTHR25462">
    <property type="entry name" value="BONUS, ISOFORM C-RELATED"/>
    <property type="match status" value="1"/>
</dbReference>
<dbReference type="InterPro" id="IPR014756">
    <property type="entry name" value="Ig_E-set"/>
</dbReference>
<comment type="similarity">
    <text evidence="2">Belongs to the TRIM/RBCC family.</text>
</comment>
<dbReference type="Gene3D" id="3.30.40.10">
    <property type="entry name" value="Zinc/RING finger domain, C3HC4 (zinc finger)"/>
    <property type="match status" value="1"/>
</dbReference>
<dbReference type="EC" id="2.3.2.27" evidence="3"/>
<keyword evidence="5" id="KW-0677">Repeat</keyword>
<dbReference type="CDD" id="cd19785">
    <property type="entry name" value="Bbox2_TRIM45_C-X"/>
    <property type="match status" value="1"/>
</dbReference>
<comment type="catalytic activity">
    <reaction evidence="1">
        <text>S-ubiquitinyl-[E2 ubiquitin-conjugating enzyme]-L-cysteine + [acceptor protein]-L-lysine = [E2 ubiquitin-conjugating enzyme]-L-cysteine + N(6)-ubiquitinyl-[acceptor protein]-L-lysine.</text>
        <dbReference type="EC" id="2.3.2.27"/>
    </reaction>
</comment>
<dbReference type="PANTHER" id="PTHR25462:SF291">
    <property type="entry name" value="E3 UBIQUITIN-PROTEIN LIGASE TRIM45"/>
    <property type="match status" value="1"/>
</dbReference>
<dbReference type="GO" id="GO:0008270">
    <property type="term" value="F:zinc ion binding"/>
    <property type="evidence" value="ECO:0007669"/>
    <property type="project" value="UniProtKB-KW"/>
</dbReference>
<dbReference type="PROSITE" id="PS00518">
    <property type="entry name" value="ZF_RING_1"/>
    <property type="match status" value="1"/>
</dbReference>
<evidence type="ECO:0000256" key="1">
    <source>
        <dbReference type="ARBA" id="ARBA00000900"/>
    </source>
</evidence>
<dbReference type="SMART" id="SM00336">
    <property type="entry name" value="BBOX"/>
    <property type="match status" value="2"/>
</dbReference>
<proteinExistence type="inferred from homology"/>
<feature type="domain" description="B box-type" evidence="12">
    <location>
        <begin position="185"/>
        <end position="222"/>
    </location>
</feature>
<evidence type="ECO:0000259" key="12">
    <source>
        <dbReference type="PROSITE" id="PS50119"/>
    </source>
</evidence>
<dbReference type="EMBL" id="BFAA01003625">
    <property type="protein sequence ID" value="GCB60019.1"/>
    <property type="molecule type" value="Genomic_DNA"/>
</dbReference>
<dbReference type="Gene3D" id="2.60.40.10">
    <property type="entry name" value="Immunoglobulins"/>
    <property type="match status" value="1"/>
</dbReference>
<dbReference type="InterPro" id="IPR013083">
    <property type="entry name" value="Znf_RING/FYVE/PHD"/>
</dbReference>
<dbReference type="OMA" id="NANSICF"/>
<dbReference type="InterPro" id="IPR013783">
    <property type="entry name" value="Ig-like_fold"/>
</dbReference>
<reference evidence="13 14" key="1">
    <citation type="journal article" date="2018" name="Nat. Ecol. Evol.">
        <title>Shark genomes provide insights into elasmobranch evolution and the origin of vertebrates.</title>
        <authorList>
            <person name="Hara Y"/>
            <person name="Yamaguchi K"/>
            <person name="Onimaru K"/>
            <person name="Kadota M"/>
            <person name="Koyanagi M"/>
            <person name="Keeley SD"/>
            <person name="Tatsumi K"/>
            <person name="Tanaka K"/>
            <person name="Motone F"/>
            <person name="Kageyama Y"/>
            <person name="Nozu R"/>
            <person name="Adachi N"/>
            <person name="Nishimura O"/>
            <person name="Nakagawa R"/>
            <person name="Tanegashima C"/>
            <person name="Kiyatake I"/>
            <person name="Matsumoto R"/>
            <person name="Murakumo K"/>
            <person name="Nishida K"/>
            <person name="Terakita A"/>
            <person name="Kuratani S"/>
            <person name="Sato K"/>
            <person name="Hyodo S Kuraku.S."/>
        </authorList>
    </citation>
    <scope>NUCLEOTIDE SEQUENCE [LARGE SCALE GENOMIC DNA]</scope>
</reference>